<evidence type="ECO:0000313" key="11">
    <source>
        <dbReference type="EMBL" id="GGF86909.1"/>
    </source>
</evidence>
<dbReference type="AlphaFoldDB" id="A0A917CEX5"/>
<reference evidence="11" key="2">
    <citation type="submission" date="2020-09" db="EMBL/GenBank/DDBJ databases">
        <authorList>
            <person name="Sun Q."/>
            <person name="Sedlacek I."/>
        </authorList>
    </citation>
    <scope>NUCLEOTIDE SEQUENCE</scope>
    <source>
        <strain evidence="11">CCM 7897</strain>
    </source>
</reference>
<evidence type="ECO:0000256" key="6">
    <source>
        <dbReference type="ARBA" id="ARBA00023266"/>
    </source>
</evidence>
<dbReference type="PANTHER" id="PTHR32328">
    <property type="entry name" value="L-SERYL-TRNA(SEC) SELENIUM TRANSFERASE"/>
    <property type="match status" value="1"/>
</dbReference>
<evidence type="ECO:0000313" key="12">
    <source>
        <dbReference type="Proteomes" id="UP000606044"/>
    </source>
</evidence>
<dbReference type="InterPro" id="IPR004534">
    <property type="entry name" value="SelA_trans"/>
</dbReference>
<comment type="subcellular location">
    <subcellularLocation>
        <location evidence="8">Cytoplasm</location>
    </subcellularLocation>
</comment>
<organism evidence="11 12">
    <name type="scientific">Azorhizobium oxalatiphilum</name>
    <dbReference type="NCBI Taxonomy" id="980631"/>
    <lineage>
        <taxon>Bacteria</taxon>
        <taxon>Pseudomonadati</taxon>
        <taxon>Pseudomonadota</taxon>
        <taxon>Alphaproteobacteria</taxon>
        <taxon>Hyphomicrobiales</taxon>
        <taxon>Xanthobacteraceae</taxon>
        <taxon>Azorhizobium</taxon>
    </lineage>
</organism>
<comment type="pathway">
    <text evidence="8">Aminoacyl-tRNA biosynthesis; selenocysteinyl-tRNA(Sec) biosynthesis; selenocysteinyl-tRNA(Sec) from L-seryl-tRNA(Sec) (bacterial route): step 1/1.</text>
</comment>
<dbReference type="HAMAP" id="MF_00423">
    <property type="entry name" value="SelA"/>
    <property type="match status" value="1"/>
</dbReference>
<dbReference type="RefSeq" id="WP_188583923.1">
    <property type="nucleotide sequence ID" value="NZ_BMCT01000011.1"/>
</dbReference>
<dbReference type="EMBL" id="BMCT01000011">
    <property type="protein sequence ID" value="GGF86909.1"/>
    <property type="molecule type" value="Genomic_DNA"/>
</dbReference>
<reference evidence="11" key="1">
    <citation type="journal article" date="2014" name="Int. J. Syst. Evol. Microbiol.">
        <title>Complete genome sequence of Corynebacterium casei LMG S-19264T (=DSM 44701T), isolated from a smear-ripened cheese.</title>
        <authorList>
            <consortium name="US DOE Joint Genome Institute (JGI-PGF)"/>
            <person name="Walter F."/>
            <person name="Albersmeier A."/>
            <person name="Kalinowski J."/>
            <person name="Ruckert C."/>
        </authorList>
    </citation>
    <scope>NUCLEOTIDE SEQUENCE</scope>
    <source>
        <strain evidence="11">CCM 7897</strain>
    </source>
</reference>
<dbReference type="SUPFAM" id="SSF53383">
    <property type="entry name" value="PLP-dependent transferases"/>
    <property type="match status" value="1"/>
</dbReference>
<dbReference type="FunFam" id="3.40.640.10:FF:000028">
    <property type="entry name" value="L-seryl-tRNA(Sec) selenium transferase"/>
    <property type="match status" value="1"/>
</dbReference>
<proteinExistence type="inferred from homology"/>
<evidence type="ECO:0000259" key="10">
    <source>
        <dbReference type="Pfam" id="PF12390"/>
    </source>
</evidence>
<dbReference type="InterPro" id="IPR018319">
    <property type="entry name" value="SelA-like"/>
</dbReference>
<keyword evidence="2 8" id="KW-0963">Cytoplasm</keyword>
<keyword evidence="4 8" id="KW-0663">Pyridoxal phosphate</keyword>
<dbReference type="NCBIfam" id="TIGR00474">
    <property type="entry name" value="selA"/>
    <property type="match status" value="1"/>
</dbReference>
<keyword evidence="5 8" id="KW-0648">Protein biosynthesis</keyword>
<comment type="similarity">
    <text evidence="7 8">Belongs to the SelA family.</text>
</comment>
<evidence type="ECO:0000256" key="5">
    <source>
        <dbReference type="ARBA" id="ARBA00022917"/>
    </source>
</evidence>
<keyword evidence="12" id="KW-1185">Reference proteome</keyword>
<dbReference type="InterPro" id="IPR025862">
    <property type="entry name" value="SelA_trans_N_dom"/>
</dbReference>
<dbReference type="Pfam" id="PF12390">
    <property type="entry name" value="Se-cys_synth_N"/>
    <property type="match status" value="1"/>
</dbReference>
<protein>
    <recommendedName>
        <fullName evidence="8">L-seryl-tRNA(Sec) selenium transferase</fullName>
        <ecNumber evidence="8">2.9.1.1</ecNumber>
    </recommendedName>
    <alternativeName>
        <fullName evidence="8">Selenocysteine synthase</fullName>
        <shortName evidence="8">Sec synthase</shortName>
    </alternativeName>
    <alternativeName>
        <fullName evidence="8">Selenocysteinyl-tRNA(Sec) synthase</fullName>
    </alternativeName>
</protein>
<dbReference type="EC" id="2.9.1.1" evidence="8"/>
<comment type="cofactor">
    <cofactor evidence="1 8 9">
        <name>pyridoxal 5'-phosphate</name>
        <dbReference type="ChEBI" id="CHEBI:597326"/>
    </cofactor>
</comment>
<dbReference type="Gene3D" id="3.90.1150.180">
    <property type="match status" value="1"/>
</dbReference>
<evidence type="ECO:0000256" key="2">
    <source>
        <dbReference type="ARBA" id="ARBA00022490"/>
    </source>
</evidence>
<evidence type="ECO:0000256" key="4">
    <source>
        <dbReference type="ARBA" id="ARBA00022898"/>
    </source>
</evidence>
<evidence type="ECO:0000256" key="7">
    <source>
        <dbReference type="ARBA" id="ARBA00044507"/>
    </source>
</evidence>
<feature type="modified residue" description="N6-(pyridoxal phosphate)lysine" evidence="8 9">
    <location>
        <position position="298"/>
    </location>
</feature>
<keyword evidence="6 8" id="KW-0711">Selenium</keyword>
<comment type="caution">
    <text evidence="11">The sequence shown here is derived from an EMBL/GenBank/DDBJ whole genome shotgun (WGS) entry which is preliminary data.</text>
</comment>
<evidence type="ECO:0000256" key="8">
    <source>
        <dbReference type="HAMAP-Rule" id="MF_00423"/>
    </source>
</evidence>
<evidence type="ECO:0000256" key="1">
    <source>
        <dbReference type="ARBA" id="ARBA00001933"/>
    </source>
</evidence>
<accession>A0A917CEX5</accession>
<dbReference type="GO" id="GO:0004125">
    <property type="term" value="F:L-seryl-tRNA(Sec) selenium transferase activity"/>
    <property type="evidence" value="ECO:0007669"/>
    <property type="project" value="UniProtKB-UniRule"/>
</dbReference>
<dbReference type="GO" id="GO:0001514">
    <property type="term" value="P:selenocysteine incorporation"/>
    <property type="evidence" value="ECO:0007669"/>
    <property type="project" value="UniProtKB-UniRule"/>
</dbReference>
<feature type="domain" description="L-seryl-tRNA selenium transferase N-terminal" evidence="10">
    <location>
        <begin position="12"/>
        <end position="51"/>
    </location>
</feature>
<dbReference type="InterPro" id="IPR015421">
    <property type="entry name" value="PyrdxlP-dep_Trfase_major"/>
</dbReference>
<dbReference type="PANTHER" id="PTHR32328:SF0">
    <property type="entry name" value="L-SERYL-TRNA(SEC) SELENIUM TRANSFERASE"/>
    <property type="match status" value="1"/>
</dbReference>
<dbReference type="Gene3D" id="3.40.640.10">
    <property type="entry name" value="Type I PLP-dependent aspartate aminotransferase-like (Major domain)"/>
    <property type="match status" value="1"/>
</dbReference>
<gene>
    <name evidence="8 11" type="primary">selA</name>
    <name evidence="11" type="ORF">GCM10007301_53510</name>
</gene>
<dbReference type="Pfam" id="PF03841">
    <property type="entry name" value="SelA"/>
    <property type="match status" value="1"/>
</dbReference>
<sequence length="474" mass="50079">MDGTPKADLAGLRRLPAVDQVLKSPLALAAAERFGRAETTTAVRAALEEARATLKSGAAEPEDADGLASRALAALEAKARPSLAPVFNLTGTVLHTNLGRALLAEEAIAAATAAMRSAVALEYDLDSGKRGERDDHVRDLLCRLTGAEDATVVNNNAAAVLLVLNSLAAERDSIVSRGELIEIGGAFRMPDIMARAGTRLVEVGTTNRTHPKDYRSALSPETGLLVKVHTSNYRIEGFTAEVAPKDLAAIAREADVPLFNDLGSGTLADLAAHGLVHEPTVRESVLEGADIVTFSGDKLLGGPQAGFIVGRRDLIAAINRNPMKRALRVDKIRLAALEATLKLYLDPDRLAQRLPTLRLLTRTADDMAAQAARMAPMVAARLGDTFRVETRACKSQIGSGALPLETLPSTALALIPADGSGRRLSALADALRRLPVPVIGRVEDQALIFDLRCLEDEAGLAATLAHLELSDGTV</sequence>
<evidence type="ECO:0000256" key="9">
    <source>
        <dbReference type="PIRSR" id="PIRSR618319-50"/>
    </source>
</evidence>
<comment type="function">
    <text evidence="8">Converts seryl-tRNA(Sec) to selenocysteinyl-tRNA(Sec) required for selenoprotein biosynthesis.</text>
</comment>
<keyword evidence="3 8" id="KW-0808">Transferase</keyword>
<comment type="catalytic activity">
    <reaction evidence="8">
        <text>L-seryl-tRNA(Sec) + selenophosphate + H(+) = L-selenocysteinyl-tRNA(Sec) + phosphate</text>
        <dbReference type="Rhea" id="RHEA:22728"/>
        <dbReference type="Rhea" id="RHEA-COMP:9742"/>
        <dbReference type="Rhea" id="RHEA-COMP:9743"/>
        <dbReference type="ChEBI" id="CHEBI:15378"/>
        <dbReference type="ChEBI" id="CHEBI:16144"/>
        <dbReference type="ChEBI" id="CHEBI:43474"/>
        <dbReference type="ChEBI" id="CHEBI:78533"/>
        <dbReference type="ChEBI" id="CHEBI:78573"/>
        <dbReference type="EC" id="2.9.1.1"/>
    </reaction>
</comment>
<dbReference type="GO" id="GO:0001717">
    <property type="term" value="P:conversion of seryl-tRNAsec to selenocys-tRNAsec"/>
    <property type="evidence" value="ECO:0007669"/>
    <property type="project" value="UniProtKB-UniRule"/>
</dbReference>
<name>A0A917CEX5_9HYPH</name>
<dbReference type="Proteomes" id="UP000606044">
    <property type="component" value="Unassembled WGS sequence"/>
</dbReference>
<dbReference type="GO" id="GO:0005737">
    <property type="term" value="C:cytoplasm"/>
    <property type="evidence" value="ECO:0007669"/>
    <property type="project" value="UniProtKB-SubCell"/>
</dbReference>
<dbReference type="InterPro" id="IPR015424">
    <property type="entry name" value="PyrdxlP-dep_Trfase"/>
</dbReference>
<evidence type="ECO:0000256" key="3">
    <source>
        <dbReference type="ARBA" id="ARBA00022679"/>
    </source>
</evidence>